<dbReference type="OrthoDB" id="9793115at2"/>
<dbReference type="AlphaFoldDB" id="A0A418MMU2"/>
<dbReference type="InterPro" id="IPR029033">
    <property type="entry name" value="His_PPase_superfam"/>
</dbReference>
<dbReference type="SUPFAM" id="SSF53254">
    <property type="entry name" value="Phosphoglycerate mutase-like"/>
    <property type="match status" value="1"/>
</dbReference>
<dbReference type="Gene3D" id="3.40.50.1240">
    <property type="entry name" value="Phosphoglycerate mutase-like"/>
    <property type="match status" value="1"/>
</dbReference>
<evidence type="ECO:0000313" key="1">
    <source>
        <dbReference type="EMBL" id="RIV30245.1"/>
    </source>
</evidence>
<dbReference type="EMBL" id="QXEC01000046">
    <property type="protein sequence ID" value="RIV30245.1"/>
    <property type="molecule type" value="Genomic_DNA"/>
</dbReference>
<evidence type="ECO:0000313" key="2">
    <source>
        <dbReference type="Proteomes" id="UP000283832"/>
    </source>
</evidence>
<dbReference type="PANTHER" id="PTHR48100">
    <property type="entry name" value="BROAD-SPECIFICITY PHOSPHATASE YOR283W-RELATED"/>
    <property type="match status" value="1"/>
</dbReference>
<protein>
    <submittedName>
        <fullName evidence="1">Histidine phosphatase family protein</fullName>
    </submittedName>
</protein>
<reference evidence="1 2" key="1">
    <citation type="submission" date="2018-08" db="EMBL/GenBank/DDBJ databases">
        <title>Jishengella sp. nov., isolated from a root of Azadirachta indica A. Juss. var. siamensis Valenton.</title>
        <authorList>
            <person name="Kuncharoen N."/>
            <person name="Tanasupawat S."/>
            <person name="Kudo T."/>
            <person name="Ohkuma M."/>
        </authorList>
    </citation>
    <scope>NUCLEOTIDE SEQUENCE [LARGE SCALE GENOMIC DNA]</scope>
    <source>
        <strain evidence="1 2">AZ1-13</strain>
    </source>
</reference>
<proteinExistence type="predicted"/>
<gene>
    <name evidence="1" type="ORF">D2L64_26225</name>
</gene>
<name>A0A418MMU2_9ACTN</name>
<sequence length="220" mass="23735">MLDKILFARHGETADNAINRLSTSPPGPPLNDNGVAQGHELAEMLVSIDIVAVHTTPLVRAQQTAQMVAAERPGVPIVVDADLREFSVGEIEGRDYNEVFDQIDRTWHAWTVEGRLDAATAPGGETALQVLQRSIPAVQRMAQAYDGGTGLVVAHSGILQLLIPAICENLPYGYGYENWLRNCQIVAVAVHPNRYTCVDWAGVQPPDGPVAKDPLAVTAQ</sequence>
<keyword evidence="2" id="KW-1185">Reference proteome</keyword>
<dbReference type="RefSeq" id="WP_119579879.1">
    <property type="nucleotide sequence ID" value="NZ_QXEC01000046.1"/>
</dbReference>
<dbReference type="InterPro" id="IPR050275">
    <property type="entry name" value="PGM_Phosphatase"/>
</dbReference>
<organism evidence="1 2">
    <name type="scientific">Micromonospora radicis</name>
    <dbReference type="NCBI Taxonomy" id="1894971"/>
    <lineage>
        <taxon>Bacteria</taxon>
        <taxon>Bacillati</taxon>
        <taxon>Actinomycetota</taxon>
        <taxon>Actinomycetes</taxon>
        <taxon>Micromonosporales</taxon>
        <taxon>Micromonosporaceae</taxon>
        <taxon>Micromonospora</taxon>
    </lineage>
</organism>
<dbReference type="GO" id="GO:0016791">
    <property type="term" value="F:phosphatase activity"/>
    <property type="evidence" value="ECO:0007669"/>
    <property type="project" value="TreeGrafter"/>
</dbReference>
<dbReference type="CDD" id="cd07067">
    <property type="entry name" value="HP_PGM_like"/>
    <property type="match status" value="1"/>
</dbReference>
<dbReference type="SMART" id="SM00855">
    <property type="entry name" value="PGAM"/>
    <property type="match status" value="1"/>
</dbReference>
<dbReference type="Proteomes" id="UP000283832">
    <property type="component" value="Unassembled WGS sequence"/>
</dbReference>
<comment type="caution">
    <text evidence="1">The sequence shown here is derived from an EMBL/GenBank/DDBJ whole genome shotgun (WGS) entry which is preliminary data.</text>
</comment>
<dbReference type="Pfam" id="PF00300">
    <property type="entry name" value="His_Phos_1"/>
    <property type="match status" value="1"/>
</dbReference>
<accession>A0A418MMU2</accession>
<dbReference type="InterPro" id="IPR013078">
    <property type="entry name" value="His_Pase_superF_clade-1"/>
</dbReference>